<dbReference type="InterPro" id="IPR003834">
    <property type="entry name" value="Cyt_c_assmbl_TM_dom"/>
</dbReference>
<accession>A0AAW5K498</accession>
<evidence type="ECO:0000313" key="8">
    <source>
        <dbReference type="EMBL" id="MCQ4814674.1"/>
    </source>
</evidence>
<dbReference type="PANTHER" id="PTHR31272:SF4">
    <property type="entry name" value="CYTOCHROME C-TYPE BIOGENESIS PROTEIN HI_1454-RELATED"/>
    <property type="match status" value="1"/>
</dbReference>
<feature type="transmembrane region" description="Helical" evidence="6">
    <location>
        <begin position="157"/>
        <end position="178"/>
    </location>
</feature>
<proteinExistence type="inferred from homology"/>
<evidence type="ECO:0000313" key="9">
    <source>
        <dbReference type="Proteomes" id="UP001205919"/>
    </source>
</evidence>
<feature type="transmembrane region" description="Helical" evidence="6">
    <location>
        <begin position="44"/>
        <end position="72"/>
    </location>
</feature>
<dbReference type="GO" id="GO:0016020">
    <property type="term" value="C:membrane"/>
    <property type="evidence" value="ECO:0007669"/>
    <property type="project" value="UniProtKB-SubCell"/>
</dbReference>
<keyword evidence="3 6" id="KW-0812">Transmembrane</keyword>
<evidence type="ECO:0000259" key="7">
    <source>
        <dbReference type="Pfam" id="PF02683"/>
    </source>
</evidence>
<sequence length="223" mass="24064">MTGELPLLFLEGFLAFISPCMLPMLPVYLMYLAAETENGKRASVVNTFGFVAGFTLIFMAMGATATSLGAILNDHRLLLQRVSGVVIMIFGLHFLGVFNIGFLDVEKKLDVKVKQSGFVGALLFGAAFSLGWTPCLGPFLGSALMLAGNGKTVGEGIFYLFVFSMGLGIPYILAALFFTRIKGIFQWLRRNGKIIKRVSGAILVAAGLGIATDYFAYWASLFG</sequence>
<organism evidence="8 9">
    <name type="scientific">Cloacibacillus evryensis</name>
    <dbReference type="NCBI Taxonomy" id="508460"/>
    <lineage>
        <taxon>Bacteria</taxon>
        <taxon>Thermotogati</taxon>
        <taxon>Synergistota</taxon>
        <taxon>Synergistia</taxon>
        <taxon>Synergistales</taxon>
        <taxon>Synergistaceae</taxon>
        <taxon>Cloacibacillus</taxon>
    </lineage>
</organism>
<evidence type="ECO:0000256" key="1">
    <source>
        <dbReference type="ARBA" id="ARBA00004141"/>
    </source>
</evidence>
<evidence type="ECO:0000256" key="5">
    <source>
        <dbReference type="ARBA" id="ARBA00023136"/>
    </source>
</evidence>
<reference evidence="8 9" key="1">
    <citation type="submission" date="2022-06" db="EMBL/GenBank/DDBJ databases">
        <title>Isolation of gut microbiota from human fecal samples.</title>
        <authorList>
            <person name="Pamer E.G."/>
            <person name="Barat B."/>
            <person name="Waligurski E."/>
            <person name="Medina S."/>
            <person name="Paddock L."/>
            <person name="Mostad J."/>
        </authorList>
    </citation>
    <scope>NUCLEOTIDE SEQUENCE [LARGE SCALE GENOMIC DNA]</scope>
    <source>
        <strain evidence="8 9">DFI.9.90</strain>
    </source>
</reference>
<dbReference type="RefSeq" id="WP_008710125.1">
    <property type="nucleotide sequence ID" value="NZ_CABKQM010000005.1"/>
</dbReference>
<feature type="transmembrane region" description="Helical" evidence="6">
    <location>
        <begin position="117"/>
        <end position="145"/>
    </location>
</feature>
<evidence type="ECO:0000256" key="6">
    <source>
        <dbReference type="SAM" id="Phobius"/>
    </source>
</evidence>
<dbReference type="InterPro" id="IPR051790">
    <property type="entry name" value="Cytochrome_c-biogenesis_DsbD"/>
</dbReference>
<comment type="caution">
    <text evidence="8">The sequence shown here is derived from an EMBL/GenBank/DDBJ whole genome shotgun (WGS) entry which is preliminary data.</text>
</comment>
<dbReference type="Proteomes" id="UP001205919">
    <property type="component" value="Unassembled WGS sequence"/>
</dbReference>
<comment type="subcellular location">
    <subcellularLocation>
        <location evidence="1">Membrane</location>
        <topology evidence="1">Multi-pass membrane protein</topology>
    </subcellularLocation>
</comment>
<keyword evidence="9" id="KW-1185">Reference proteome</keyword>
<gene>
    <name evidence="8" type="ORF">NE630_09560</name>
</gene>
<feature type="transmembrane region" description="Helical" evidence="6">
    <location>
        <begin position="12"/>
        <end position="32"/>
    </location>
</feature>
<feature type="domain" description="Cytochrome C biogenesis protein transmembrane" evidence="7">
    <location>
        <begin position="5"/>
        <end position="201"/>
    </location>
</feature>
<dbReference type="GeneID" id="95757312"/>
<feature type="transmembrane region" description="Helical" evidence="6">
    <location>
        <begin position="198"/>
        <end position="219"/>
    </location>
</feature>
<evidence type="ECO:0000256" key="3">
    <source>
        <dbReference type="ARBA" id="ARBA00022692"/>
    </source>
</evidence>
<dbReference type="EMBL" id="JANFYT010000018">
    <property type="protein sequence ID" value="MCQ4814674.1"/>
    <property type="molecule type" value="Genomic_DNA"/>
</dbReference>
<evidence type="ECO:0000256" key="2">
    <source>
        <dbReference type="ARBA" id="ARBA00006143"/>
    </source>
</evidence>
<dbReference type="GO" id="GO:0017004">
    <property type="term" value="P:cytochrome complex assembly"/>
    <property type="evidence" value="ECO:0007669"/>
    <property type="project" value="InterPro"/>
</dbReference>
<feature type="transmembrane region" description="Helical" evidence="6">
    <location>
        <begin position="84"/>
        <end position="105"/>
    </location>
</feature>
<dbReference type="AlphaFoldDB" id="A0AAW5K498"/>
<keyword evidence="4 6" id="KW-1133">Transmembrane helix</keyword>
<keyword evidence="5 6" id="KW-0472">Membrane</keyword>
<evidence type="ECO:0000256" key="4">
    <source>
        <dbReference type="ARBA" id="ARBA00022989"/>
    </source>
</evidence>
<name>A0AAW5K498_9BACT</name>
<protein>
    <submittedName>
        <fullName evidence="8">Cytochrome c biogenesis CcdA family protein</fullName>
    </submittedName>
</protein>
<comment type="similarity">
    <text evidence="2">Belongs to the DsbD family.</text>
</comment>
<dbReference type="PANTHER" id="PTHR31272">
    <property type="entry name" value="CYTOCHROME C-TYPE BIOGENESIS PROTEIN HI_1454-RELATED"/>
    <property type="match status" value="1"/>
</dbReference>
<dbReference type="Pfam" id="PF02683">
    <property type="entry name" value="DsbD_TM"/>
    <property type="match status" value="1"/>
</dbReference>